<accession>A0A1I2XHS1</accession>
<evidence type="ECO:0000313" key="2">
    <source>
        <dbReference type="EMBL" id="SFH11611.1"/>
    </source>
</evidence>
<dbReference type="AlphaFoldDB" id="A0A1I2XHS1"/>
<dbReference type="OrthoDB" id="1111074at2"/>
<dbReference type="Pfam" id="PF18942">
    <property type="entry name" value="DUF5689"/>
    <property type="match status" value="1"/>
</dbReference>
<protein>
    <recommendedName>
        <fullName evidence="1">DUF5689 domain-containing protein</fullName>
    </recommendedName>
</protein>
<evidence type="ECO:0000259" key="1">
    <source>
        <dbReference type="Pfam" id="PF18942"/>
    </source>
</evidence>
<dbReference type="PROSITE" id="PS51257">
    <property type="entry name" value="PROKAR_LIPOPROTEIN"/>
    <property type="match status" value="1"/>
</dbReference>
<dbReference type="EMBL" id="FOPP01000005">
    <property type="protein sequence ID" value="SFH11611.1"/>
    <property type="molecule type" value="Genomic_DNA"/>
</dbReference>
<evidence type="ECO:0000313" key="3">
    <source>
        <dbReference type="Proteomes" id="UP000199666"/>
    </source>
</evidence>
<proteinExistence type="predicted"/>
<feature type="domain" description="DUF5689" evidence="1">
    <location>
        <begin position="40"/>
        <end position="248"/>
    </location>
</feature>
<dbReference type="InterPro" id="IPR043744">
    <property type="entry name" value="DUF5689"/>
</dbReference>
<organism evidence="2 3">
    <name type="scientific">Pedobacter insulae</name>
    <dbReference type="NCBI Taxonomy" id="414048"/>
    <lineage>
        <taxon>Bacteria</taxon>
        <taxon>Pseudomonadati</taxon>
        <taxon>Bacteroidota</taxon>
        <taxon>Sphingobacteriia</taxon>
        <taxon>Sphingobacteriales</taxon>
        <taxon>Sphingobacteriaceae</taxon>
        <taxon>Pedobacter</taxon>
    </lineage>
</organism>
<keyword evidence="3" id="KW-1185">Reference proteome</keyword>
<gene>
    <name evidence="2" type="ORF">SAMN04489864_105174</name>
</gene>
<dbReference type="STRING" id="414048.SAMN04489864_105174"/>
<name>A0A1I2XHS1_9SPHI</name>
<dbReference type="Proteomes" id="UP000199666">
    <property type="component" value="Unassembled WGS sequence"/>
</dbReference>
<sequence length="512" mass="53982">MKNTLKYILLLTAIVGIWTGCKRDDDYVKSTPSDFISNFDLKKLYKESDLPLTATLLGGATSIKGVVISDFRAGNSPAGLLIMQNSRMAGNGIDSLRGMAFNIGSDASTYLPGDSVHIKVEGATLKRVNGILQIVGVSSTSVTKISSGKAVRTQAVNTGKILANPSFYENTLVTISSALYDPEPDADATYAGDRVIDDGFGKATVHTESTADFANMQVLPTGNFTGIPFVTGSGVSAKINLWLRDADDFFFVVLPKLSPIIISGYMVDPNGGDGNNEYIQFLATRDINFATTPFAVYTTNNAGASVTPALGWNTGGSRTYKFNLTSGTVSKGEYFYIGGTNKNINGSSSTVSTDISSANWIVSLDYTSLDGADGIGTKTSNLLANSGNVAGIAVFAGTNVTPSTVPLDVIFYGGAGGVFYSAGPPEVGYRITNTDYYGTINPLTRLPQNFYGAGTNKNRLTFPSASTSFSKLGGVYDATSGRWVTGRTLTSVKLSPTSQLIEIEGEGTSLVN</sequence>
<reference evidence="2 3" key="1">
    <citation type="submission" date="2016-10" db="EMBL/GenBank/DDBJ databases">
        <authorList>
            <person name="de Groot N.N."/>
        </authorList>
    </citation>
    <scope>NUCLEOTIDE SEQUENCE [LARGE SCALE GENOMIC DNA]</scope>
    <source>
        <strain evidence="2 3">DSM 18684</strain>
    </source>
</reference>
<dbReference type="RefSeq" id="WP_090993664.1">
    <property type="nucleotide sequence ID" value="NZ_FOPP01000005.1"/>
</dbReference>